<organism evidence="1 2">
    <name type="scientific">Lentinula aff. lateritia</name>
    <dbReference type="NCBI Taxonomy" id="2804960"/>
    <lineage>
        <taxon>Eukaryota</taxon>
        <taxon>Fungi</taxon>
        <taxon>Dikarya</taxon>
        <taxon>Basidiomycota</taxon>
        <taxon>Agaricomycotina</taxon>
        <taxon>Agaricomycetes</taxon>
        <taxon>Agaricomycetidae</taxon>
        <taxon>Agaricales</taxon>
        <taxon>Marasmiineae</taxon>
        <taxon>Omphalotaceae</taxon>
        <taxon>Lentinula</taxon>
    </lineage>
</organism>
<protein>
    <submittedName>
        <fullName evidence="1">Cytochrome P450</fullName>
    </submittedName>
</protein>
<dbReference type="EMBL" id="MU795497">
    <property type="protein sequence ID" value="KAJ3805968.1"/>
    <property type="molecule type" value="Genomic_DNA"/>
</dbReference>
<name>A0ACC1TN16_9AGAR</name>
<gene>
    <name evidence="1" type="ORF">F5876DRAFT_81188</name>
</gene>
<sequence>MAIGLLYWFKFFSVRKHVPPGPKARLFIGNLFDIPTEAPWKIYASWGKKYGSIIYLTVMQKSLVVINSATIAHDLLDKRSAIYSSRPHVPMAGDVIGWSWALPLVPYGETFKRHRRYLQQYFSKQCLPTYYPIQLREARLLLKSLLDNPEHYKLHIERMAGAIIMDIIFGHEVKSNDDIFLQVASKGGRTIAAAGAVGAHIVDLIPILRFIPDWLPGASFKRLPPGTREDLAAMRHMPFNNVKRKMAEGTAKPCYISTLLEDTNFTDEKGVQDTGANVYSAGFDTTLSAIMSAMLSLVADPIIQARAQAELDTVIGRNRLPDLSDRTKLPYIQCIISETFRWGAVTPVGVPHCLTRDDEYNGFFIPAGSTVIANSWAMLHDPEIYPKPEKFNPDRFLTGPGRIPQPDPRQSAFGFGRRACPGMDFAETTIWIFIVTVFHAFKITPAIDREGSPIPIDMELTEYSVRHPKPFKCVIRPRFPNSIALIKNGLLYD</sequence>
<dbReference type="Proteomes" id="UP001163835">
    <property type="component" value="Unassembled WGS sequence"/>
</dbReference>
<reference evidence="1" key="1">
    <citation type="submission" date="2022-09" db="EMBL/GenBank/DDBJ databases">
        <title>A Global Phylogenomic Analysis of the Shiitake Genus Lentinula.</title>
        <authorList>
            <consortium name="DOE Joint Genome Institute"/>
            <person name="Sierra-Patev S."/>
            <person name="Min B."/>
            <person name="Naranjo-Ortiz M."/>
            <person name="Looney B."/>
            <person name="Konkel Z."/>
            <person name="Slot J.C."/>
            <person name="Sakamoto Y."/>
            <person name="Steenwyk J.L."/>
            <person name="Rokas A."/>
            <person name="Carro J."/>
            <person name="Camarero S."/>
            <person name="Ferreira P."/>
            <person name="Molpeceres G."/>
            <person name="Ruiz-Duenas F.J."/>
            <person name="Serrano A."/>
            <person name="Henrissat B."/>
            <person name="Drula E."/>
            <person name="Hughes K.W."/>
            <person name="Mata J.L."/>
            <person name="Ishikawa N.K."/>
            <person name="Vargas-Isla R."/>
            <person name="Ushijima S."/>
            <person name="Smith C.A."/>
            <person name="Ahrendt S."/>
            <person name="Andreopoulos W."/>
            <person name="He G."/>
            <person name="Labutti K."/>
            <person name="Lipzen A."/>
            <person name="Ng V."/>
            <person name="Riley R."/>
            <person name="Sandor L."/>
            <person name="Barry K."/>
            <person name="Martinez A.T."/>
            <person name="Xiao Y."/>
            <person name="Gibbons J.G."/>
            <person name="Terashima K."/>
            <person name="Grigoriev I.V."/>
            <person name="Hibbett D.S."/>
        </authorList>
    </citation>
    <scope>NUCLEOTIDE SEQUENCE</scope>
    <source>
        <strain evidence="1">TMI1499</strain>
    </source>
</reference>
<accession>A0ACC1TN16</accession>
<keyword evidence="2" id="KW-1185">Reference proteome</keyword>
<evidence type="ECO:0000313" key="2">
    <source>
        <dbReference type="Proteomes" id="UP001163835"/>
    </source>
</evidence>
<evidence type="ECO:0000313" key="1">
    <source>
        <dbReference type="EMBL" id="KAJ3805968.1"/>
    </source>
</evidence>
<comment type="caution">
    <text evidence="1">The sequence shown here is derived from an EMBL/GenBank/DDBJ whole genome shotgun (WGS) entry which is preliminary data.</text>
</comment>
<proteinExistence type="predicted"/>